<evidence type="ECO:0000313" key="2">
    <source>
        <dbReference type="Proteomes" id="UP001596083"/>
    </source>
</evidence>
<keyword evidence="2" id="KW-1185">Reference proteome</keyword>
<protein>
    <submittedName>
        <fullName evidence="1">Uncharacterized protein</fullName>
    </submittedName>
</protein>
<gene>
    <name evidence="1" type="ORF">ACFP1Z_24880</name>
</gene>
<accession>A0ABW0Z4P1</accession>
<organism evidence="1 2">
    <name type="scientific">Streptomyces gamaensis</name>
    <dbReference type="NCBI Taxonomy" id="1763542"/>
    <lineage>
        <taxon>Bacteria</taxon>
        <taxon>Bacillati</taxon>
        <taxon>Actinomycetota</taxon>
        <taxon>Actinomycetes</taxon>
        <taxon>Kitasatosporales</taxon>
        <taxon>Streptomycetaceae</taxon>
        <taxon>Streptomyces</taxon>
    </lineage>
</organism>
<dbReference type="EMBL" id="JBHSPB010000017">
    <property type="protein sequence ID" value="MFC5723402.1"/>
    <property type="molecule type" value="Genomic_DNA"/>
</dbReference>
<name>A0ABW0Z4P1_9ACTN</name>
<sequence>MTGDVATALRELAAVEGRTPEELALQYAAGALTIPTEPIDARDWGIFDGPPDLSARAGEYLREEIGR</sequence>
<dbReference type="Proteomes" id="UP001596083">
    <property type="component" value="Unassembled WGS sequence"/>
</dbReference>
<dbReference type="RefSeq" id="WP_390319615.1">
    <property type="nucleotide sequence ID" value="NZ_JBHSPB010000017.1"/>
</dbReference>
<reference evidence="2" key="1">
    <citation type="journal article" date="2019" name="Int. J. Syst. Evol. Microbiol.">
        <title>The Global Catalogue of Microorganisms (GCM) 10K type strain sequencing project: providing services to taxonomists for standard genome sequencing and annotation.</title>
        <authorList>
            <consortium name="The Broad Institute Genomics Platform"/>
            <consortium name="The Broad Institute Genome Sequencing Center for Infectious Disease"/>
            <person name="Wu L."/>
            <person name="Ma J."/>
        </authorList>
    </citation>
    <scope>NUCLEOTIDE SEQUENCE [LARGE SCALE GENOMIC DNA]</scope>
    <source>
        <strain evidence="2">CGMCC 4.7304</strain>
    </source>
</reference>
<comment type="caution">
    <text evidence="1">The sequence shown here is derived from an EMBL/GenBank/DDBJ whole genome shotgun (WGS) entry which is preliminary data.</text>
</comment>
<proteinExistence type="predicted"/>
<evidence type="ECO:0000313" key="1">
    <source>
        <dbReference type="EMBL" id="MFC5723402.1"/>
    </source>
</evidence>